<dbReference type="CDD" id="cd00866">
    <property type="entry name" value="PEBP_euk"/>
    <property type="match status" value="1"/>
</dbReference>
<dbReference type="PANTHER" id="PTHR11362:SF141">
    <property type="entry name" value="PHOSPHATIDYLETHANOLAMINE-BINDING PROTEIN"/>
    <property type="match status" value="1"/>
</dbReference>
<evidence type="ECO:0000313" key="3">
    <source>
        <dbReference type="Proteomes" id="UP001595075"/>
    </source>
</evidence>
<evidence type="ECO:0000313" key="2">
    <source>
        <dbReference type="EMBL" id="KAL2065761.1"/>
    </source>
</evidence>
<dbReference type="EMBL" id="JAZHXI010000012">
    <property type="protein sequence ID" value="KAL2065761.1"/>
    <property type="molecule type" value="Genomic_DNA"/>
</dbReference>
<dbReference type="Proteomes" id="UP001595075">
    <property type="component" value="Unassembled WGS sequence"/>
</dbReference>
<gene>
    <name evidence="2" type="ORF">VTL71DRAFT_3431</name>
</gene>
<reference evidence="2 3" key="1">
    <citation type="journal article" date="2024" name="Commun. Biol.">
        <title>Comparative genomic analysis of thermophilic fungi reveals convergent evolutionary adaptations and gene losses.</title>
        <authorList>
            <person name="Steindorff A.S."/>
            <person name="Aguilar-Pontes M.V."/>
            <person name="Robinson A.J."/>
            <person name="Andreopoulos B."/>
            <person name="LaButti K."/>
            <person name="Kuo A."/>
            <person name="Mondo S."/>
            <person name="Riley R."/>
            <person name="Otillar R."/>
            <person name="Haridas S."/>
            <person name="Lipzen A."/>
            <person name="Grimwood J."/>
            <person name="Schmutz J."/>
            <person name="Clum A."/>
            <person name="Reid I.D."/>
            <person name="Moisan M.C."/>
            <person name="Butler G."/>
            <person name="Nguyen T.T.M."/>
            <person name="Dewar K."/>
            <person name="Conant G."/>
            <person name="Drula E."/>
            <person name="Henrissat B."/>
            <person name="Hansel C."/>
            <person name="Singer S."/>
            <person name="Hutchinson M.I."/>
            <person name="de Vries R.P."/>
            <person name="Natvig D.O."/>
            <person name="Powell A.J."/>
            <person name="Tsang A."/>
            <person name="Grigoriev I.V."/>
        </authorList>
    </citation>
    <scope>NUCLEOTIDE SEQUENCE [LARGE SCALE GENOMIC DNA]</scope>
    <source>
        <strain evidence="2 3">CBS 494.80</strain>
    </source>
</reference>
<keyword evidence="1" id="KW-0732">Signal</keyword>
<keyword evidence="3" id="KW-1185">Reference proteome</keyword>
<feature type="chain" id="PRO_5047522893" description="PEBP-like protein" evidence="1">
    <location>
        <begin position="18"/>
        <end position="191"/>
    </location>
</feature>
<evidence type="ECO:0008006" key="4">
    <source>
        <dbReference type="Google" id="ProtNLM"/>
    </source>
</evidence>
<dbReference type="InterPro" id="IPR035810">
    <property type="entry name" value="PEBP_euk"/>
</dbReference>
<evidence type="ECO:0000256" key="1">
    <source>
        <dbReference type="SAM" id="SignalP"/>
    </source>
</evidence>
<dbReference type="Gene3D" id="3.90.280.10">
    <property type="entry name" value="PEBP-like"/>
    <property type="match status" value="1"/>
</dbReference>
<dbReference type="PANTHER" id="PTHR11362">
    <property type="entry name" value="PHOSPHATIDYLETHANOLAMINE-BINDING PROTEIN"/>
    <property type="match status" value="1"/>
</dbReference>
<dbReference type="SUPFAM" id="SSF49777">
    <property type="entry name" value="PEBP-like"/>
    <property type="match status" value="1"/>
</dbReference>
<dbReference type="InterPro" id="IPR036610">
    <property type="entry name" value="PEBP-like_sf"/>
</dbReference>
<dbReference type="Pfam" id="PF01161">
    <property type="entry name" value="PBP"/>
    <property type="match status" value="1"/>
</dbReference>
<proteinExistence type="predicted"/>
<organism evidence="2 3">
    <name type="scientific">Oculimacula yallundae</name>
    <dbReference type="NCBI Taxonomy" id="86028"/>
    <lineage>
        <taxon>Eukaryota</taxon>
        <taxon>Fungi</taxon>
        <taxon>Dikarya</taxon>
        <taxon>Ascomycota</taxon>
        <taxon>Pezizomycotina</taxon>
        <taxon>Leotiomycetes</taxon>
        <taxon>Helotiales</taxon>
        <taxon>Ploettnerulaceae</taxon>
        <taxon>Oculimacula</taxon>
    </lineage>
</organism>
<accession>A0ABR4C908</accession>
<sequence length="191" mass="19996">MKLSILTSLAFAATILAQTPPNFNPNVTSTLQVKFGSKYVTPGLSLTKAETAKVPTIGTSDADLNGTYIFFMIDLDVPGALVGGPAGTRVTNLHCLLTGFTSTSKATNSIYTLSTKDTSPKAYVGPGPPAETPPYAHKYVELLYAQPAGFKVPSTQTSAISKGIGFNLTSFVVDAKLGTPLLANWFTVTGT</sequence>
<feature type="signal peptide" evidence="1">
    <location>
        <begin position="1"/>
        <end position="17"/>
    </location>
</feature>
<name>A0ABR4C908_9HELO</name>
<dbReference type="InterPro" id="IPR008914">
    <property type="entry name" value="PEBP"/>
</dbReference>
<comment type="caution">
    <text evidence="2">The sequence shown here is derived from an EMBL/GenBank/DDBJ whole genome shotgun (WGS) entry which is preliminary data.</text>
</comment>
<protein>
    <recommendedName>
        <fullName evidence="4">PEBP-like protein</fullName>
    </recommendedName>
</protein>